<evidence type="ECO:0000313" key="2">
    <source>
        <dbReference type="Proteomes" id="UP001497516"/>
    </source>
</evidence>
<sequence length="623" mass="67559">MAPALICILQNVWPFSTLKSDDLRASDALVNKLSIPESTKRFVYAVHDRKSGSVIYILSVQNLSERSAVDVECLIREVRPEAVVAQVGNSAVLEDLVEENRLAGDGCNLVPTSLFGVLKQCFVHKINKEKYESLAGNLVLKEIFGVGFHGHIWAANQAALEVGSSFLLLEAPCIRTLNGDNNDVATKEVEEVSKFEGLVSSLIPQKPASVVNSRAFSLSDKFQSKMVKLLPSRNGVSPSEAGLSGIKLENTFQVPPFAQSIYPLLVDLHNIFMDLPSMGTALNCSQKMLYDISRGESINMRVVSEVSTFRVAVEGLRIALNNAGRLPIRKLRQPTQTSVDFSELPVEQKSHALLAHALQNQSEKYKTIVAVVDASSLAGLRTHWNTHVPPNIKGLIGELITDCKTHGESSNQKDKRWPFSGKPAVSVGAGATAVVGASSLSKVITLSTLSKVLTFKLPTSLKLMVSQANKVMAFALTKSGPTKFAAPGLANYSANATSVMKSAVSAEKIRTVAHSMIASVEKTSFSAMRTAFYEIMRKRQVRPVGFLPWATFGGSIMTLSGLLLCGDGIECVAESFPSAHSIASLGRGIRSLRLASEEVRQNDCRIQQSIDSLTYRLKKVTIQ</sequence>
<proteinExistence type="predicted"/>
<gene>
    <name evidence="1" type="ORF">LTRI10_LOCUS1335</name>
</gene>
<dbReference type="AlphaFoldDB" id="A0AAV2CAX2"/>
<accession>A0AAV2CAX2</accession>
<keyword evidence="2" id="KW-1185">Reference proteome</keyword>
<evidence type="ECO:0008006" key="3">
    <source>
        <dbReference type="Google" id="ProtNLM"/>
    </source>
</evidence>
<dbReference type="Proteomes" id="UP001497516">
    <property type="component" value="Chromosome 1"/>
</dbReference>
<name>A0AAV2CAX2_9ROSI</name>
<dbReference type="EMBL" id="OZ034813">
    <property type="protein sequence ID" value="CAL1353434.1"/>
    <property type="molecule type" value="Genomic_DNA"/>
</dbReference>
<dbReference type="PANTHER" id="PTHR36020:SF1">
    <property type="entry name" value="TRANSMEMBRANE PROTEIN"/>
    <property type="match status" value="1"/>
</dbReference>
<protein>
    <recommendedName>
        <fullName evidence="3">Transmembrane protein</fullName>
    </recommendedName>
</protein>
<reference evidence="1 2" key="1">
    <citation type="submission" date="2024-04" db="EMBL/GenBank/DDBJ databases">
        <authorList>
            <person name="Fracassetti M."/>
        </authorList>
    </citation>
    <scope>NUCLEOTIDE SEQUENCE [LARGE SCALE GENOMIC DNA]</scope>
</reference>
<dbReference type="PANTHER" id="PTHR36020">
    <property type="entry name" value="TRANSMEMBRANE PROTEIN"/>
    <property type="match status" value="1"/>
</dbReference>
<evidence type="ECO:0000313" key="1">
    <source>
        <dbReference type="EMBL" id="CAL1353434.1"/>
    </source>
</evidence>
<organism evidence="1 2">
    <name type="scientific">Linum trigynum</name>
    <dbReference type="NCBI Taxonomy" id="586398"/>
    <lineage>
        <taxon>Eukaryota</taxon>
        <taxon>Viridiplantae</taxon>
        <taxon>Streptophyta</taxon>
        <taxon>Embryophyta</taxon>
        <taxon>Tracheophyta</taxon>
        <taxon>Spermatophyta</taxon>
        <taxon>Magnoliopsida</taxon>
        <taxon>eudicotyledons</taxon>
        <taxon>Gunneridae</taxon>
        <taxon>Pentapetalae</taxon>
        <taxon>rosids</taxon>
        <taxon>fabids</taxon>
        <taxon>Malpighiales</taxon>
        <taxon>Linaceae</taxon>
        <taxon>Linum</taxon>
    </lineage>
</organism>